<dbReference type="Proteomes" id="UP001626550">
    <property type="component" value="Unassembled WGS sequence"/>
</dbReference>
<feature type="non-terminal residue" evidence="1">
    <location>
        <position position="227"/>
    </location>
</feature>
<comment type="caution">
    <text evidence="1">The sequence shown here is derived from an EMBL/GenBank/DDBJ whole genome shotgun (WGS) entry which is preliminary data.</text>
</comment>
<proteinExistence type="predicted"/>
<dbReference type="EMBL" id="JBJKFK010009243">
    <property type="protein sequence ID" value="KAL3306877.1"/>
    <property type="molecule type" value="Genomic_DNA"/>
</dbReference>
<evidence type="ECO:0000313" key="1">
    <source>
        <dbReference type="EMBL" id="KAL3306877.1"/>
    </source>
</evidence>
<dbReference type="AlphaFoldDB" id="A0ABD2PJD0"/>
<sequence length="227" mass="25837">MNSAMASISSQLISLGHRLGIGPDLPSEQVIETDLDLDQEPNQESAKLVETFDEQAFWLTHTAQLVPEPAVENQSNLSGIPAQDKSTEMDAQFLHFAGAGHQDKVVSRIDSDQWFIDRQEDLNILSSRLQERRRRMEPLIQASTQRLTNCDTSSSAMHRLRFKTMQLEHMLVLAQDTISRRQDKLIALRKCYSQLFDALCTNLLEKNKTNTEGLSVQLRHIRRLPKA</sequence>
<accession>A0ABD2PJD0</accession>
<protein>
    <submittedName>
        <fullName evidence="1">Uncharacterized protein</fullName>
    </submittedName>
</protein>
<name>A0ABD2PJD0_9PLAT</name>
<reference evidence="1 2" key="1">
    <citation type="submission" date="2024-11" db="EMBL/GenBank/DDBJ databases">
        <title>Adaptive evolution of stress response genes in parasites aligns with host niche diversity.</title>
        <authorList>
            <person name="Hahn C."/>
            <person name="Resl P."/>
        </authorList>
    </citation>
    <scope>NUCLEOTIDE SEQUENCE [LARGE SCALE GENOMIC DNA]</scope>
    <source>
        <strain evidence="1">EGGRZ-B1_66</strain>
        <tissue evidence="1">Body</tissue>
    </source>
</reference>
<evidence type="ECO:0000313" key="2">
    <source>
        <dbReference type="Proteomes" id="UP001626550"/>
    </source>
</evidence>
<gene>
    <name evidence="1" type="ORF">Ciccas_014627</name>
</gene>
<keyword evidence="2" id="KW-1185">Reference proteome</keyword>
<organism evidence="1 2">
    <name type="scientific">Cichlidogyrus casuarinus</name>
    <dbReference type="NCBI Taxonomy" id="1844966"/>
    <lineage>
        <taxon>Eukaryota</taxon>
        <taxon>Metazoa</taxon>
        <taxon>Spiralia</taxon>
        <taxon>Lophotrochozoa</taxon>
        <taxon>Platyhelminthes</taxon>
        <taxon>Monogenea</taxon>
        <taxon>Monopisthocotylea</taxon>
        <taxon>Dactylogyridea</taxon>
        <taxon>Ancyrocephalidae</taxon>
        <taxon>Cichlidogyrus</taxon>
    </lineage>
</organism>